<dbReference type="EMBL" id="GGEC01003511">
    <property type="protein sequence ID" value="MBW83994.1"/>
    <property type="molecule type" value="Transcribed_RNA"/>
</dbReference>
<proteinExistence type="predicted"/>
<evidence type="ECO:0000313" key="1">
    <source>
        <dbReference type="EMBL" id="MBW83993.1"/>
    </source>
</evidence>
<name>A0A2P2IRZ6_RHIMU</name>
<dbReference type="EMBL" id="GGEC01003510">
    <property type="protein sequence ID" value="MBW83993.1"/>
    <property type="molecule type" value="Transcribed_RNA"/>
</dbReference>
<sequence>MESFSVGRIIDATKRLQHRNQQQQHCLAPQLVQNTCTPVTWFLFWAVILDIMNLNLSNGRLIVVRFTCRYPVHLTNYKTNTFRLKFQAVNVLQPVAHIQCYILTSSR</sequence>
<reference evidence="1" key="1">
    <citation type="submission" date="2018-02" db="EMBL/GenBank/DDBJ databases">
        <title>Rhizophora mucronata_Transcriptome.</title>
        <authorList>
            <person name="Meera S.P."/>
            <person name="Sreeshan A."/>
            <person name="Augustine A."/>
        </authorList>
    </citation>
    <scope>NUCLEOTIDE SEQUENCE</scope>
    <source>
        <tissue evidence="1">Leaf</tissue>
    </source>
</reference>
<protein>
    <submittedName>
        <fullName evidence="1">Uncharacterized protein</fullName>
    </submittedName>
</protein>
<dbReference type="AlphaFoldDB" id="A0A2P2IRZ6"/>
<organism evidence="1">
    <name type="scientific">Rhizophora mucronata</name>
    <name type="common">Asiatic mangrove</name>
    <dbReference type="NCBI Taxonomy" id="61149"/>
    <lineage>
        <taxon>Eukaryota</taxon>
        <taxon>Viridiplantae</taxon>
        <taxon>Streptophyta</taxon>
        <taxon>Embryophyta</taxon>
        <taxon>Tracheophyta</taxon>
        <taxon>Spermatophyta</taxon>
        <taxon>Magnoliopsida</taxon>
        <taxon>eudicotyledons</taxon>
        <taxon>Gunneridae</taxon>
        <taxon>Pentapetalae</taxon>
        <taxon>rosids</taxon>
        <taxon>fabids</taxon>
        <taxon>Malpighiales</taxon>
        <taxon>Rhizophoraceae</taxon>
        <taxon>Rhizophora</taxon>
    </lineage>
</organism>
<accession>A0A2P2IRZ6</accession>